<evidence type="ECO:0000256" key="4">
    <source>
        <dbReference type="ARBA" id="ARBA00022692"/>
    </source>
</evidence>
<gene>
    <name evidence="9" type="ORF">BCF46_0952</name>
</gene>
<dbReference type="PANTHER" id="PTHR30012:SF0">
    <property type="entry name" value="TYPE II SECRETION SYSTEM PROTEIN F-RELATED"/>
    <property type="match status" value="1"/>
</dbReference>
<dbReference type="InterPro" id="IPR018076">
    <property type="entry name" value="T2SS_GspF_dom"/>
</dbReference>
<feature type="transmembrane region" description="Helical" evidence="7">
    <location>
        <begin position="222"/>
        <end position="243"/>
    </location>
</feature>
<reference evidence="9 10" key="1">
    <citation type="submission" date="2018-10" db="EMBL/GenBank/DDBJ databases">
        <title>Genomic Encyclopedia of Archaeal and Bacterial Type Strains, Phase II (KMG-II): from individual species to whole genera.</title>
        <authorList>
            <person name="Goeker M."/>
        </authorList>
    </citation>
    <scope>NUCLEOTIDE SEQUENCE [LARGE SCALE GENOMIC DNA]</scope>
    <source>
        <strain evidence="9 10">DSM 29466</strain>
    </source>
</reference>
<dbReference type="InterPro" id="IPR003004">
    <property type="entry name" value="GspF/PilC"/>
</dbReference>
<keyword evidence="6 7" id="KW-0472">Membrane</keyword>
<dbReference type="OrthoDB" id="9805682at2"/>
<keyword evidence="3" id="KW-1003">Cell membrane</keyword>
<organism evidence="9 10">
    <name type="scientific">Litoreibacter meonggei</name>
    <dbReference type="NCBI Taxonomy" id="1049199"/>
    <lineage>
        <taxon>Bacteria</taxon>
        <taxon>Pseudomonadati</taxon>
        <taxon>Pseudomonadota</taxon>
        <taxon>Alphaproteobacteria</taxon>
        <taxon>Rhodobacterales</taxon>
        <taxon>Roseobacteraceae</taxon>
        <taxon>Litoreibacter</taxon>
    </lineage>
</organism>
<dbReference type="InterPro" id="IPR042094">
    <property type="entry name" value="T2SS_GspF_sf"/>
</dbReference>
<comment type="caution">
    <text evidence="9">The sequence shown here is derived from an EMBL/GenBank/DDBJ whole genome shotgun (WGS) entry which is preliminary data.</text>
</comment>
<dbReference type="Pfam" id="PF00482">
    <property type="entry name" value="T2SSF"/>
    <property type="match status" value="2"/>
</dbReference>
<evidence type="ECO:0000313" key="9">
    <source>
        <dbReference type="EMBL" id="RLJ60746.1"/>
    </source>
</evidence>
<evidence type="ECO:0000256" key="2">
    <source>
        <dbReference type="ARBA" id="ARBA00005745"/>
    </source>
</evidence>
<evidence type="ECO:0000256" key="7">
    <source>
        <dbReference type="SAM" id="Phobius"/>
    </source>
</evidence>
<feature type="transmembrane region" description="Helical" evidence="7">
    <location>
        <begin position="372"/>
        <end position="397"/>
    </location>
</feature>
<sequence length="404" mass="43474">MTRFSYQALQADGASVSGSVDAQDELKALELISARGLTPVDIENGSPRGPWWTRELSITGASSVKPRDLEAFIESFATLLEAQLPLPRALEFCEAQARNHELKQALSELRGDIENGQTLASSLSSQDKVIPERLQSMLRLGEKSNTLALSVSKAAAMLKSEADMRRELRSAMVYPIILLIMSLLVLALIIFYLAPTLGPVFETAGAAPPPILQAMLSMQGFLISQPLFALAGLATTVLALVVLRNPIGNMLGKALSRIPIISTYHKNRETLRFCQTLDLMLAAGATLPEALSAAEDATPSARWKGKILESRLDIEAGGTLSSSLGEFTEFNPMALSLIRAGEESDAMRSMLSSATAQLESDTRTTLQQALRFLTPALTLIIGGMVGFLIISTISAILDLNDIAF</sequence>
<keyword evidence="10" id="KW-1185">Reference proteome</keyword>
<dbReference type="RefSeq" id="WP_121022158.1">
    <property type="nucleotide sequence ID" value="NZ_RCCE01000001.1"/>
</dbReference>
<accession>A0A497X622</accession>
<dbReference type="GO" id="GO:0005886">
    <property type="term" value="C:plasma membrane"/>
    <property type="evidence" value="ECO:0007669"/>
    <property type="project" value="UniProtKB-SubCell"/>
</dbReference>
<dbReference type="PANTHER" id="PTHR30012">
    <property type="entry name" value="GENERAL SECRETION PATHWAY PROTEIN"/>
    <property type="match status" value="1"/>
</dbReference>
<comment type="similarity">
    <text evidence="2">Belongs to the GSP F family.</text>
</comment>
<evidence type="ECO:0000256" key="6">
    <source>
        <dbReference type="ARBA" id="ARBA00023136"/>
    </source>
</evidence>
<feature type="domain" description="Type II secretion system protein GspF" evidence="8">
    <location>
        <begin position="273"/>
        <end position="393"/>
    </location>
</feature>
<protein>
    <submittedName>
        <fullName evidence="9">Type II secretion system protein F (GspF)</fullName>
    </submittedName>
</protein>
<feature type="transmembrane region" description="Helical" evidence="7">
    <location>
        <begin position="173"/>
        <end position="194"/>
    </location>
</feature>
<dbReference type="AlphaFoldDB" id="A0A497X622"/>
<keyword evidence="4 7" id="KW-0812">Transmembrane</keyword>
<keyword evidence="5 7" id="KW-1133">Transmembrane helix</keyword>
<dbReference type="Gene3D" id="1.20.81.30">
    <property type="entry name" value="Type II secretion system (T2SS), domain F"/>
    <property type="match status" value="2"/>
</dbReference>
<dbReference type="EMBL" id="RCCE01000001">
    <property type="protein sequence ID" value="RLJ60746.1"/>
    <property type="molecule type" value="Genomic_DNA"/>
</dbReference>
<dbReference type="PRINTS" id="PR00812">
    <property type="entry name" value="BCTERIALGSPF"/>
</dbReference>
<evidence type="ECO:0000259" key="8">
    <source>
        <dbReference type="Pfam" id="PF00482"/>
    </source>
</evidence>
<evidence type="ECO:0000256" key="5">
    <source>
        <dbReference type="ARBA" id="ARBA00022989"/>
    </source>
</evidence>
<feature type="domain" description="Type II secretion system protein GspF" evidence="8">
    <location>
        <begin position="72"/>
        <end position="195"/>
    </location>
</feature>
<comment type="subcellular location">
    <subcellularLocation>
        <location evidence="1">Cell membrane</location>
        <topology evidence="1">Multi-pass membrane protein</topology>
    </subcellularLocation>
</comment>
<name>A0A497X622_9RHOB</name>
<evidence type="ECO:0000256" key="1">
    <source>
        <dbReference type="ARBA" id="ARBA00004651"/>
    </source>
</evidence>
<proteinExistence type="inferred from homology"/>
<evidence type="ECO:0000256" key="3">
    <source>
        <dbReference type="ARBA" id="ARBA00022475"/>
    </source>
</evidence>
<dbReference type="Proteomes" id="UP000269157">
    <property type="component" value="Unassembled WGS sequence"/>
</dbReference>
<evidence type="ECO:0000313" key="10">
    <source>
        <dbReference type="Proteomes" id="UP000269157"/>
    </source>
</evidence>